<gene>
    <name evidence="1" type="ORF">SLEP1_g6366</name>
</gene>
<comment type="caution">
    <text evidence="1">The sequence shown here is derived from an EMBL/GenBank/DDBJ whole genome shotgun (WGS) entry which is preliminary data.</text>
</comment>
<reference evidence="1 2" key="1">
    <citation type="journal article" date="2021" name="Commun. Biol.">
        <title>The genome of Shorea leprosula (Dipterocarpaceae) highlights the ecological relevance of drought in aseasonal tropical rainforests.</title>
        <authorList>
            <person name="Ng K.K.S."/>
            <person name="Kobayashi M.J."/>
            <person name="Fawcett J.A."/>
            <person name="Hatakeyama M."/>
            <person name="Paape T."/>
            <person name="Ng C.H."/>
            <person name="Ang C.C."/>
            <person name="Tnah L.H."/>
            <person name="Lee C.T."/>
            <person name="Nishiyama T."/>
            <person name="Sese J."/>
            <person name="O'Brien M.J."/>
            <person name="Copetti D."/>
            <person name="Mohd Noor M.I."/>
            <person name="Ong R.C."/>
            <person name="Putra M."/>
            <person name="Sireger I.Z."/>
            <person name="Indrioko S."/>
            <person name="Kosugi Y."/>
            <person name="Izuno A."/>
            <person name="Isagi Y."/>
            <person name="Lee S.L."/>
            <person name="Shimizu K.K."/>
        </authorList>
    </citation>
    <scope>NUCLEOTIDE SEQUENCE [LARGE SCALE GENOMIC DNA]</scope>
    <source>
        <strain evidence="1">214</strain>
    </source>
</reference>
<dbReference type="EMBL" id="BPVZ01000006">
    <property type="protein sequence ID" value="GKU92667.1"/>
    <property type="molecule type" value="Genomic_DNA"/>
</dbReference>
<dbReference type="AlphaFoldDB" id="A0AAV5I1B0"/>
<proteinExistence type="predicted"/>
<keyword evidence="2" id="KW-1185">Reference proteome</keyword>
<dbReference type="Proteomes" id="UP001054252">
    <property type="component" value="Unassembled WGS sequence"/>
</dbReference>
<protein>
    <submittedName>
        <fullName evidence="1">Uncharacterized protein</fullName>
    </submittedName>
</protein>
<sequence>MTKSIELVFQNPNILLCMTSKVEYTNDCTTEMKLTQKMRCTV</sequence>
<name>A0AAV5I1B0_9ROSI</name>
<organism evidence="1 2">
    <name type="scientific">Rubroshorea leprosula</name>
    <dbReference type="NCBI Taxonomy" id="152421"/>
    <lineage>
        <taxon>Eukaryota</taxon>
        <taxon>Viridiplantae</taxon>
        <taxon>Streptophyta</taxon>
        <taxon>Embryophyta</taxon>
        <taxon>Tracheophyta</taxon>
        <taxon>Spermatophyta</taxon>
        <taxon>Magnoliopsida</taxon>
        <taxon>eudicotyledons</taxon>
        <taxon>Gunneridae</taxon>
        <taxon>Pentapetalae</taxon>
        <taxon>rosids</taxon>
        <taxon>malvids</taxon>
        <taxon>Malvales</taxon>
        <taxon>Dipterocarpaceae</taxon>
        <taxon>Rubroshorea</taxon>
    </lineage>
</organism>
<evidence type="ECO:0000313" key="1">
    <source>
        <dbReference type="EMBL" id="GKU92667.1"/>
    </source>
</evidence>
<accession>A0AAV5I1B0</accession>
<evidence type="ECO:0000313" key="2">
    <source>
        <dbReference type="Proteomes" id="UP001054252"/>
    </source>
</evidence>